<dbReference type="InterPro" id="IPR048254">
    <property type="entry name" value="CDP_ALCOHOL_P_TRANSF_CS"/>
</dbReference>
<dbReference type="InterPro" id="IPR014472">
    <property type="entry name" value="CHOPT"/>
</dbReference>
<feature type="transmembrane region" description="Helical" evidence="6">
    <location>
        <begin position="290"/>
        <end position="308"/>
    </location>
</feature>
<dbReference type="GO" id="GO:0006646">
    <property type="term" value="P:phosphatidylethanolamine biosynthetic process"/>
    <property type="evidence" value="ECO:0007669"/>
    <property type="project" value="TreeGrafter"/>
</dbReference>
<dbReference type="FunFam" id="1.20.120.1760:FF:000016">
    <property type="entry name" value="ethanolaminephosphotransferase 1"/>
    <property type="match status" value="1"/>
</dbReference>
<feature type="transmembrane region" description="Helical" evidence="6">
    <location>
        <begin position="153"/>
        <end position="172"/>
    </location>
</feature>
<organism evidence="7">
    <name type="scientific">Hyalomma excavatum</name>
    <dbReference type="NCBI Taxonomy" id="257692"/>
    <lineage>
        <taxon>Eukaryota</taxon>
        <taxon>Metazoa</taxon>
        <taxon>Ecdysozoa</taxon>
        <taxon>Arthropoda</taxon>
        <taxon>Chelicerata</taxon>
        <taxon>Arachnida</taxon>
        <taxon>Acari</taxon>
        <taxon>Parasitiformes</taxon>
        <taxon>Ixodida</taxon>
        <taxon>Ixodoidea</taxon>
        <taxon>Ixodidae</taxon>
        <taxon>Hyalomminae</taxon>
        <taxon>Hyalomma</taxon>
    </lineage>
</organism>
<keyword evidence="3 5" id="KW-0808">Transferase</keyword>
<evidence type="ECO:0000256" key="4">
    <source>
        <dbReference type="ARBA" id="ARBA00023136"/>
    </source>
</evidence>
<feature type="transmembrane region" description="Helical" evidence="6">
    <location>
        <begin position="320"/>
        <end position="338"/>
    </location>
</feature>
<evidence type="ECO:0000313" key="7">
    <source>
        <dbReference type="EMBL" id="JAP66379.1"/>
    </source>
</evidence>
<dbReference type="PANTHER" id="PTHR10414:SF71">
    <property type="entry name" value="FI05338P"/>
    <property type="match status" value="1"/>
</dbReference>
<keyword evidence="4 6" id="KW-0472">Membrane</keyword>
<proteinExistence type="evidence at transcript level"/>
<dbReference type="InterPro" id="IPR000462">
    <property type="entry name" value="CDP-OH_P_trans"/>
</dbReference>
<evidence type="ECO:0000256" key="3">
    <source>
        <dbReference type="ARBA" id="ARBA00022679"/>
    </source>
</evidence>
<dbReference type="EMBL" id="GEFH01002202">
    <property type="protein sequence ID" value="JAP66379.1"/>
    <property type="molecule type" value="mRNA"/>
</dbReference>
<keyword evidence="6" id="KW-0812">Transmembrane</keyword>
<feature type="transmembrane region" description="Helical" evidence="6">
    <location>
        <begin position="344"/>
        <end position="363"/>
    </location>
</feature>
<dbReference type="GO" id="GO:0004307">
    <property type="term" value="F:ethanolaminephosphotransferase activity"/>
    <property type="evidence" value="ECO:0007669"/>
    <property type="project" value="TreeGrafter"/>
</dbReference>
<reference evidence="7" key="1">
    <citation type="journal article" date="2017" name="Ticks Tick Borne Dis.">
        <title>An insight into the sialome of Hyalomma excavatum.</title>
        <authorList>
            <person name="Ribeiro J.M."/>
            <person name="Slovak M."/>
            <person name="Francischetti I.M."/>
        </authorList>
    </citation>
    <scope>NUCLEOTIDE SEQUENCE</scope>
    <source>
        <strain evidence="7">Samish</strain>
        <tissue evidence="7">Salivary glands</tissue>
    </source>
</reference>
<keyword evidence="6" id="KW-1133">Transmembrane helix</keyword>
<comment type="similarity">
    <text evidence="2 5">Belongs to the CDP-alcohol phosphatidyltransferase class-I family.</text>
</comment>
<dbReference type="PANTHER" id="PTHR10414">
    <property type="entry name" value="ETHANOLAMINEPHOSPHOTRANSFERASE"/>
    <property type="match status" value="1"/>
</dbReference>
<dbReference type="Gene3D" id="1.20.120.1760">
    <property type="match status" value="1"/>
</dbReference>
<feature type="transmembrane region" description="Helical" evidence="6">
    <location>
        <begin position="262"/>
        <end position="278"/>
    </location>
</feature>
<feature type="transmembrane region" description="Helical" evidence="6">
    <location>
        <begin position="184"/>
        <end position="203"/>
    </location>
</feature>
<dbReference type="GO" id="GO:0005789">
    <property type="term" value="C:endoplasmic reticulum membrane"/>
    <property type="evidence" value="ECO:0007669"/>
    <property type="project" value="TreeGrafter"/>
</dbReference>
<feature type="transmembrane region" description="Helical" evidence="6">
    <location>
        <begin position="127"/>
        <end position="147"/>
    </location>
</feature>
<sequence>MRYLSEEELKGFENYEYTCKDTSPLSNYVMHPFWDQAVKLVPRGVAPNVLTMSGFLLTLVNVGLLSYYDFAFYASSDLHPEAPPVPPWVWLVCAVNQFLAHTLDGIDGKHARRTGSSGPLGELFDHGLDSWATLFMPVCLYSVFGRAEMSCNTWRFLLVLCNIHFCFILSHWEKYNTGILYLPWGYDISQMILLGSFVLTYLYSYRLWKFTVLGLGAGECLELALHAGSFFMTIPMCLYNIHRAWQDGRLRQPSVWEAVRPLLSGVVLFVLALSWAVASPGDVLSHQPRLFYFLLGTLFSNISCRLIISQMTSTRCEALNLLLLPVALGVAGCLWLQADETLVLCLLATLVALAHVHYGVCVVQQMCHHFHIHCFSLKRPPVE</sequence>
<comment type="subcellular location">
    <subcellularLocation>
        <location evidence="1">Membrane</location>
    </subcellularLocation>
</comment>
<evidence type="ECO:0000256" key="2">
    <source>
        <dbReference type="ARBA" id="ARBA00010441"/>
    </source>
</evidence>
<dbReference type="PIRSF" id="PIRSF015665">
    <property type="entry name" value="CHOPT"/>
    <property type="match status" value="1"/>
</dbReference>
<feature type="transmembrane region" description="Helical" evidence="6">
    <location>
        <begin position="49"/>
        <end position="68"/>
    </location>
</feature>
<dbReference type="Pfam" id="PF01066">
    <property type="entry name" value="CDP-OH_P_transf"/>
    <property type="match status" value="1"/>
</dbReference>
<evidence type="ECO:0000256" key="6">
    <source>
        <dbReference type="SAM" id="Phobius"/>
    </source>
</evidence>
<dbReference type="PROSITE" id="PS00379">
    <property type="entry name" value="CDP_ALCOHOL_P_TRANSF"/>
    <property type="match status" value="1"/>
</dbReference>
<evidence type="ECO:0000256" key="5">
    <source>
        <dbReference type="RuleBase" id="RU003750"/>
    </source>
</evidence>
<dbReference type="AlphaFoldDB" id="A0A131XH64"/>
<evidence type="ECO:0000256" key="1">
    <source>
        <dbReference type="ARBA" id="ARBA00004370"/>
    </source>
</evidence>
<dbReference type="InterPro" id="IPR043130">
    <property type="entry name" value="CDP-OH_PTrfase_TM_dom"/>
</dbReference>
<accession>A0A131XH64</accession>
<dbReference type="GO" id="GO:0005794">
    <property type="term" value="C:Golgi apparatus"/>
    <property type="evidence" value="ECO:0007669"/>
    <property type="project" value="TreeGrafter"/>
</dbReference>
<name>A0A131XH64_9ACAR</name>
<protein>
    <submittedName>
        <fullName evidence="7">Putative sn-12-diacylglycerol ethanolamine-and cholinephosphotransferase</fullName>
    </submittedName>
</protein>